<reference evidence="1 2" key="1">
    <citation type="journal article" date="2015" name="Genome Biol.">
        <title>Comparative genomics of Steinernema reveals deeply conserved gene regulatory networks.</title>
        <authorList>
            <person name="Dillman A.R."/>
            <person name="Macchietto M."/>
            <person name="Porter C.F."/>
            <person name="Rogers A."/>
            <person name="Williams B."/>
            <person name="Antoshechkin I."/>
            <person name="Lee M.M."/>
            <person name="Goodwin Z."/>
            <person name="Lu X."/>
            <person name="Lewis E.E."/>
            <person name="Goodrich-Blair H."/>
            <person name="Stock S.P."/>
            <person name="Adams B.J."/>
            <person name="Sternberg P.W."/>
            <person name="Mortazavi A."/>
        </authorList>
    </citation>
    <scope>NUCLEOTIDE SEQUENCE [LARGE SCALE GENOMIC DNA]</scope>
    <source>
        <strain evidence="1 2">ALL</strain>
    </source>
</reference>
<comment type="caution">
    <text evidence="1">The sequence shown here is derived from an EMBL/GenBank/DDBJ whole genome shotgun (WGS) entry which is preliminary data.</text>
</comment>
<dbReference type="AlphaFoldDB" id="A0A4U5MJJ7"/>
<proteinExistence type="predicted"/>
<dbReference type="Proteomes" id="UP000298663">
    <property type="component" value="Unassembled WGS sequence"/>
</dbReference>
<organism evidence="1 2">
    <name type="scientific">Steinernema carpocapsae</name>
    <name type="common">Entomopathogenic nematode</name>
    <dbReference type="NCBI Taxonomy" id="34508"/>
    <lineage>
        <taxon>Eukaryota</taxon>
        <taxon>Metazoa</taxon>
        <taxon>Ecdysozoa</taxon>
        <taxon>Nematoda</taxon>
        <taxon>Chromadorea</taxon>
        <taxon>Rhabditida</taxon>
        <taxon>Tylenchina</taxon>
        <taxon>Panagrolaimomorpha</taxon>
        <taxon>Strongyloidoidea</taxon>
        <taxon>Steinernematidae</taxon>
        <taxon>Steinernema</taxon>
    </lineage>
</organism>
<reference evidence="1 2" key="2">
    <citation type="journal article" date="2019" name="G3 (Bethesda)">
        <title>Hybrid Assembly of the Genome of the Entomopathogenic Nematode Steinernema carpocapsae Identifies the X-Chromosome.</title>
        <authorList>
            <person name="Serra L."/>
            <person name="Macchietto M."/>
            <person name="Macias-Munoz A."/>
            <person name="McGill C.J."/>
            <person name="Rodriguez I.M."/>
            <person name="Rodriguez B."/>
            <person name="Murad R."/>
            <person name="Mortazavi A."/>
        </authorList>
    </citation>
    <scope>NUCLEOTIDE SEQUENCE [LARGE SCALE GENOMIC DNA]</scope>
    <source>
        <strain evidence="1 2">ALL</strain>
    </source>
</reference>
<evidence type="ECO:0000313" key="1">
    <source>
        <dbReference type="EMBL" id="TKR69548.1"/>
    </source>
</evidence>
<keyword evidence="2" id="KW-1185">Reference proteome</keyword>
<protein>
    <submittedName>
        <fullName evidence="1">Uncharacterized protein</fullName>
    </submittedName>
</protein>
<accession>A0A4U5MJJ7</accession>
<name>A0A4U5MJJ7_STECR</name>
<dbReference type="EMBL" id="AZBU02000007">
    <property type="protein sequence ID" value="TKR69548.1"/>
    <property type="molecule type" value="Genomic_DNA"/>
</dbReference>
<gene>
    <name evidence="1" type="ORF">L596_021692</name>
</gene>
<evidence type="ECO:0000313" key="2">
    <source>
        <dbReference type="Proteomes" id="UP000298663"/>
    </source>
</evidence>
<sequence length="68" mass="7962">MAKFGYGKKENFTVVERSRRAYRAQTTIGYDENGVMWHLVEFFVFIASWGRVQSEIHQSPTRNFAIAM</sequence>